<comment type="similarity">
    <text evidence="4">Belongs to the snurportin family.</text>
</comment>
<dbReference type="GO" id="GO:0005737">
    <property type="term" value="C:cytoplasm"/>
    <property type="evidence" value="ECO:0007669"/>
    <property type="project" value="UniProtKB-SubCell"/>
</dbReference>
<evidence type="ECO:0000259" key="11">
    <source>
        <dbReference type="Pfam" id="PF11538"/>
    </source>
</evidence>
<organism evidence="13 14">
    <name type="scientific">Ambispora gerdemannii</name>
    <dbReference type="NCBI Taxonomy" id="144530"/>
    <lineage>
        <taxon>Eukaryota</taxon>
        <taxon>Fungi</taxon>
        <taxon>Fungi incertae sedis</taxon>
        <taxon>Mucoromycota</taxon>
        <taxon>Glomeromycotina</taxon>
        <taxon>Glomeromycetes</taxon>
        <taxon>Archaeosporales</taxon>
        <taxon>Ambisporaceae</taxon>
        <taxon>Ambispora</taxon>
    </lineage>
</organism>
<feature type="domain" description="Snurportin-1 m3G cap-binding" evidence="12">
    <location>
        <begin position="113"/>
        <end position="280"/>
    </location>
</feature>
<keyword evidence="9" id="KW-0539">Nucleus</keyword>
<dbReference type="GO" id="GO:0003723">
    <property type="term" value="F:RNA binding"/>
    <property type="evidence" value="ECO:0007669"/>
    <property type="project" value="UniProtKB-KW"/>
</dbReference>
<keyword evidence="14" id="KW-1185">Reference proteome</keyword>
<keyword evidence="6" id="KW-0813">Transport</keyword>
<evidence type="ECO:0000259" key="12">
    <source>
        <dbReference type="Pfam" id="PF21974"/>
    </source>
</evidence>
<evidence type="ECO:0000256" key="2">
    <source>
        <dbReference type="ARBA" id="ARBA00004123"/>
    </source>
</evidence>
<name>A0A9N8WSS5_9GLOM</name>
<accession>A0A9N8WSS5</accession>
<evidence type="ECO:0000256" key="3">
    <source>
        <dbReference type="ARBA" id="ARBA00004496"/>
    </source>
</evidence>
<evidence type="ECO:0000313" key="14">
    <source>
        <dbReference type="Proteomes" id="UP000789831"/>
    </source>
</evidence>
<evidence type="ECO:0000256" key="1">
    <source>
        <dbReference type="ARBA" id="ARBA00003975"/>
    </source>
</evidence>
<gene>
    <name evidence="13" type="ORF">AGERDE_LOCUS3965</name>
</gene>
<dbReference type="AlphaFoldDB" id="A0A9N8WSS5"/>
<dbReference type="InterPro" id="IPR047857">
    <property type="entry name" value="Snurportin1_C"/>
</dbReference>
<sequence length="301" mass="34592">MQNSMSIDEITEMLAESTVSKIRKDYRQISHKASPLMKLSQCETQEERRKRALEEQQKRRRDFTDHARNLALYRPSETSSDEDLEDVSTPVETSESQEMMDHEMIQFYNYRNQIMYAECMEDIPNDLEVNWYVVMCPAGKRRLVITSKGKTVSRSRSGHVISVFESVLPAGSSVYKGNKTNDYCILDCIFDETSSTYYILDLIFYWLHSKFAEIDDSASTNTSITPTVTFKPLTIHYCSREQLSTIMSDLGQFGYQPDGLLFFNKKTQYVIGDTPLCGWVALGKIFEVFGDLGVPLLNNEL</sequence>
<dbReference type="Proteomes" id="UP000789831">
    <property type="component" value="Unassembled WGS sequence"/>
</dbReference>
<comment type="subcellular location">
    <subcellularLocation>
        <location evidence="3">Cytoplasm</location>
    </subcellularLocation>
    <subcellularLocation>
        <location evidence="2">Nucleus</location>
    </subcellularLocation>
</comment>
<dbReference type="PANTHER" id="PTHR13403:SF6">
    <property type="entry name" value="SNURPORTIN-1"/>
    <property type="match status" value="1"/>
</dbReference>
<comment type="function">
    <text evidence="1">Functions as an U snRNP-specific nuclear import adapter. Involved in the trimethylguanosine (m3G)-cap-dependent nuclear import of U snRNPs. Binds specifically to the terminal m3G-cap U snRNAs.</text>
</comment>
<dbReference type="InterPro" id="IPR024721">
    <property type="entry name" value="Snurportin-1_N"/>
</dbReference>
<evidence type="ECO:0000256" key="10">
    <source>
        <dbReference type="SAM" id="MobiDB-lite"/>
    </source>
</evidence>
<evidence type="ECO:0000256" key="7">
    <source>
        <dbReference type="ARBA" id="ARBA00022490"/>
    </source>
</evidence>
<dbReference type="OrthoDB" id="10003593at2759"/>
<dbReference type="GO" id="GO:0005634">
    <property type="term" value="C:nucleus"/>
    <property type="evidence" value="ECO:0007669"/>
    <property type="project" value="UniProtKB-SubCell"/>
</dbReference>
<dbReference type="Gene3D" id="3.30.470.30">
    <property type="entry name" value="DNA ligase/mRNA capping enzyme"/>
    <property type="match status" value="1"/>
</dbReference>
<reference evidence="13" key="1">
    <citation type="submission" date="2021-06" db="EMBL/GenBank/DDBJ databases">
        <authorList>
            <person name="Kallberg Y."/>
            <person name="Tangrot J."/>
            <person name="Rosling A."/>
        </authorList>
    </citation>
    <scope>NUCLEOTIDE SEQUENCE</scope>
    <source>
        <strain evidence="13">MT106</strain>
    </source>
</reference>
<feature type="domain" description="Snurportin-1 N-terminal" evidence="11">
    <location>
        <begin position="43"/>
        <end position="69"/>
    </location>
</feature>
<proteinExistence type="inferred from homology"/>
<feature type="region of interest" description="Disordered" evidence="10">
    <location>
        <begin position="40"/>
        <end position="96"/>
    </location>
</feature>
<evidence type="ECO:0000256" key="8">
    <source>
        <dbReference type="ARBA" id="ARBA00022884"/>
    </source>
</evidence>
<comment type="caution">
    <text evidence="13">The sequence shown here is derived from an EMBL/GenBank/DDBJ whole genome shotgun (WGS) entry which is preliminary data.</text>
</comment>
<dbReference type="Pfam" id="PF21974">
    <property type="entry name" value="SPN1_m3Gcap_bd"/>
    <property type="match status" value="1"/>
</dbReference>
<keyword evidence="7" id="KW-0963">Cytoplasm</keyword>
<dbReference type="InterPro" id="IPR017336">
    <property type="entry name" value="Snurportin-1"/>
</dbReference>
<keyword evidence="8" id="KW-0694">RNA-binding</keyword>
<protein>
    <recommendedName>
        <fullName evidence="5">Snurportin-1</fullName>
    </recommendedName>
</protein>
<evidence type="ECO:0000256" key="5">
    <source>
        <dbReference type="ARBA" id="ARBA00016034"/>
    </source>
</evidence>
<dbReference type="PANTHER" id="PTHR13403">
    <property type="entry name" value="SNURPORTIN1 RNUT1 PROTEIN RNA, U TRANSPORTER 1"/>
    <property type="match status" value="1"/>
</dbReference>
<evidence type="ECO:0000256" key="6">
    <source>
        <dbReference type="ARBA" id="ARBA00022448"/>
    </source>
</evidence>
<feature type="compositionally biased region" description="Basic and acidic residues" evidence="10">
    <location>
        <begin position="45"/>
        <end position="68"/>
    </location>
</feature>
<evidence type="ECO:0000313" key="13">
    <source>
        <dbReference type="EMBL" id="CAG8495306.1"/>
    </source>
</evidence>
<evidence type="ECO:0000256" key="9">
    <source>
        <dbReference type="ARBA" id="ARBA00023242"/>
    </source>
</evidence>
<dbReference type="GO" id="GO:0061015">
    <property type="term" value="P:snRNA import into nucleus"/>
    <property type="evidence" value="ECO:0007669"/>
    <property type="project" value="InterPro"/>
</dbReference>
<dbReference type="Pfam" id="PF11538">
    <property type="entry name" value="Snurportin1"/>
    <property type="match status" value="1"/>
</dbReference>
<evidence type="ECO:0000256" key="4">
    <source>
        <dbReference type="ARBA" id="ARBA00007540"/>
    </source>
</evidence>
<dbReference type="EMBL" id="CAJVPL010000424">
    <property type="protein sequence ID" value="CAG8495306.1"/>
    <property type="molecule type" value="Genomic_DNA"/>
</dbReference>
<dbReference type="CDD" id="cd09232">
    <property type="entry name" value="Snurportin-1_C"/>
    <property type="match status" value="1"/>
</dbReference>